<gene>
    <name evidence="2" type="ORF">SNE40_007390</name>
</gene>
<keyword evidence="1" id="KW-0732">Signal</keyword>
<keyword evidence="3" id="KW-1185">Reference proteome</keyword>
<feature type="chain" id="PRO_5043017462" evidence="1">
    <location>
        <begin position="21"/>
        <end position="171"/>
    </location>
</feature>
<dbReference type="Proteomes" id="UP001347796">
    <property type="component" value="Unassembled WGS sequence"/>
</dbReference>
<comment type="caution">
    <text evidence="2">The sequence shown here is derived from an EMBL/GenBank/DDBJ whole genome shotgun (WGS) entry which is preliminary data.</text>
</comment>
<name>A0AAN8Q877_PATCE</name>
<proteinExistence type="predicted"/>
<sequence>MIVNQLHCLLLASLIVLTVSDDLSHFLPQNDDTNELEAEVNNVPATDKVYESLLSRPASPLLSYLFTKLTPETPQKQEVIKRVFCNGFTGCGGRHRGRRRQHTIRILKRPFCNNWGCGNGKRTLENIVIKPADDQTVRKRLFCNNYGGCRSFKRALYSNWLNKLNGIADNL</sequence>
<dbReference type="EMBL" id="JAZGQO010000006">
    <property type="protein sequence ID" value="KAK6185070.1"/>
    <property type="molecule type" value="Genomic_DNA"/>
</dbReference>
<dbReference type="AlphaFoldDB" id="A0AAN8Q877"/>
<protein>
    <submittedName>
        <fullName evidence="2">Uncharacterized protein</fullName>
    </submittedName>
</protein>
<reference evidence="2 3" key="1">
    <citation type="submission" date="2024-01" db="EMBL/GenBank/DDBJ databases">
        <title>The genome of the rayed Mediterranean limpet Patella caerulea (Linnaeus, 1758).</title>
        <authorList>
            <person name="Anh-Thu Weber A."/>
            <person name="Halstead-Nussloch G."/>
        </authorList>
    </citation>
    <scope>NUCLEOTIDE SEQUENCE [LARGE SCALE GENOMIC DNA]</scope>
    <source>
        <strain evidence="2">AATW-2023a</strain>
        <tissue evidence="2">Whole specimen</tissue>
    </source>
</reference>
<evidence type="ECO:0000313" key="3">
    <source>
        <dbReference type="Proteomes" id="UP001347796"/>
    </source>
</evidence>
<evidence type="ECO:0000256" key="1">
    <source>
        <dbReference type="SAM" id="SignalP"/>
    </source>
</evidence>
<accession>A0AAN8Q877</accession>
<evidence type="ECO:0000313" key="2">
    <source>
        <dbReference type="EMBL" id="KAK6185070.1"/>
    </source>
</evidence>
<organism evidence="2 3">
    <name type="scientific">Patella caerulea</name>
    <name type="common">Rayed Mediterranean limpet</name>
    <dbReference type="NCBI Taxonomy" id="87958"/>
    <lineage>
        <taxon>Eukaryota</taxon>
        <taxon>Metazoa</taxon>
        <taxon>Spiralia</taxon>
        <taxon>Lophotrochozoa</taxon>
        <taxon>Mollusca</taxon>
        <taxon>Gastropoda</taxon>
        <taxon>Patellogastropoda</taxon>
        <taxon>Patelloidea</taxon>
        <taxon>Patellidae</taxon>
        <taxon>Patella</taxon>
    </lineage>
</organism>
<feature type="signal peptide" evidence="1">
    <location>
        <begin position="1"/>
        <end position="20"/>
    </location>
</feature>